<dbReference type="SUPFAM" id="SSF56436">
    <property type="entry name" value="C-type lectin-like"/>
    <property type="match status" value="1"/>
</dbReference>
<organism evidence="3 4">
    <name type="scientific">Potamilus streckersoni</name>
    <dbReference type="NCBI Taxonomy" id="2493646"/>
    <lineage>
        <taxon>Eukaryota</taxon>
        <taxon>Metazoa</taxon>
        <taxon>Spiralia</taxon>
        <taxon>Lophotrochozoa</taxon>
        <taxon>Mollusca</taxon>
        <taxon>Bivalvia</taxon>
        <taxon>Autobranchia</taxon>
        <taxon>Heteroconchia</taxon>
        <taxon>Palaeoheterodonta</taxon>
        <taxon>Unionida</taxon>
        <taxon>Unionoidea</taxon>
        <taxon>Unionidae</taxon>
        <taxon>Ambleminae</taxon>
        <taxon>Lampsilini</taxon>
        <taxon>Potamilus</taxon>
    </lineage>
</organism>
<evidence type="ECO:0000313" key="3">
    <source>
        <dbReference type="EMBL" id="KAK3576620.1"/>
    </source>
</evidence>
<evidence type="ECO:0000259" key="2">
    <source>
        <dbReference type="PROSITE" id="PS50041"/>
    </source>
</evidence>
<accession>A0AAE0RNJ5</accession>
<dbReference type="InterPro" id="IPR016187">
    <property type="entry name" value="CTDL_fold"/>
</dbReference>
<protein>
    <recommendedName>
        <fullName evidence="2">C-type lectin domain-containing protein</fullName>
    </recommendedName>
</protein>
<dbReference type="Proteomes" id="UP001195483">
    <property type="component" value="Unassembled WGS sequence"/>
</dbReference>
<evidence type="ECO:0000313" key="4">
    <source>
        <dbReference type="Proteomes" id="UP001195483"/>
    </source>
</evidence>
<comment type="caution">
    <text evidence="3">The sequence shown here is derived from an EMBL/GenBank/DDBJ whole genome shotgun (WGS) entry which is preliminary data.</text>
</comment>
<sequence length="174" mass="19782">MDFSSILYTVVIFVSPHVGGNAIDTIEGPGCPPSFKRRDEQCFKLMELRANWPEAKLYCQVIGGDLARITDGDLQTTIANLVSKRTGGRYWVDGSDILQSRVFRWMKFNGKSVHFDYTNWIPGEPKHPSDKCVEVCNNKNGMWNDLDCHERIGFICHARASPGVEMKFKEEMDC</sequence>
<dbReference type="InterPro" id="IPR001304">
    <property type="entry name" value="C-type_lectin-like"/>
</dbReference>
<gene>
    <name evidence="3" type="ORF">CHS0354_023138</name>
</gene>
<keyword evidence="1" id="KW-1015">Disulfide bond</keyword>
<dbReference type="PANTHER" id="PTHR22803">
    <property type="entry name" value="MANNOSE, PHOSPHOLIPASE, LECTIN RECEPTOR RELATED"/>
    <property type="match status" value="1"/>
</dbReference>
<dbReference type="InterPro" id="IPR050111">
    <property type="entry name" value="C-type_lectin/snaclec_domain"/>
</dbReference>
<evidence type="ECO:0000256" key="1">
    <source>
        <dbReference type="ARBA" id="ARBA00023157"/>
    </source>
</evidence>
<dbReference type="PROSITE" id="PS00615">
    <property type="entry name" value="C_TYPE_LECTIN_1"/>
    <property type="match status" value="1"/>
</dbReference>
<reference evidence="3" key="1">
    <citation type="journal article" date="2021" name="Genome Biol. Evol.">
        <title>A High-Quality Reference Genome for a Parasitic Bivalve with Doubly Uniparental Inheritance (Bivalvia: Unionida).</title>
        <authorList>
            <person name="Smith C.H."/>
        </authorList>
    </citation>
    <scope>NUCLEOTIDE SEQUENCE</scope>
    <source>
        <strain evidence="3">CHS0354</strain>
    </source>
</reference>
<dbReference type="Gene3D" id="3.10.100.10">
    <property type="entry name" value="Mannose-Binding Protein A, subunit A"/>
    <property type="match status" value="1"/>
</dbReference>
<name>A0AAE0RNJ5_9BIVA</name>
<dbReference type="InterPro" id="IPR016186">
    <property type="entry name" value="C-type_lectin-like/link_sf"/>
</dbReference>
<dbReference type="AlphaFoldDB" id="A0AAE0RNJ5"/>
<dbReference type="PROSITE" id="PS50041">
    <property type="entry name" value="C_TYPE_LECTIN_2"/>
    <property type="match status" value="1"/>
</dbReference>
<dbReference type="InterPro" id="IPR018378">
    <property type="entry name" value="C-type_lectin_CS"/>
</dbReference>
<reference evidence="3" key="2">
    <citation type="journal article" date="2021" name="Genome Biol. Evol.">
        <title>Developing a high-quality reference genome for a parasitic bivalve with doubly uniparental inheritance (Bivalvia: Unionida).</title>
        <authorList>
            <person name="Smith C.H."/>
        </authorList>
    </citation>
    <scope>NUCLEOTIDE SEQUENCE</scope>
    <source>
        <strain evidence="3">CHS0354</strain>
        <tissue evidence="3">Mantle</tissue>
    </source>
</reference>
<reference evidence="3" key="3">
    <citation type="submission" date="2023-05" db="EMBL/GenBank/DDBJ databases">
        <authorList>
            <person name="Smith C.H."/>
        </authorList>
    </citation>
    <scope>NUCLEOTIDE SEQUENCE</scope>
    <source>
        <strain evidence="3">CHS0354</strain>
        <tissue evidence="3">Mantle</tissue>
    </source>
</reference>
<feature type="domain" description="C-type lectin" evidence="2">
    <location>
        <begin position="38"/>
        <end position="157"/>
    </location>
</feature>
<proteinExistence type="predicted"/>
<dbReference type="Pfam" id="PF00059">
    <property type="entry name" value="Lectin_C"/>
    <property type="match status" value="1"/>
</dbReference>
<dbReference type="SMART" id="SM00034">
    <property type="entry name" value="CLECT"/>
    <property type="match status" value="1"/>
</dbReference>
<dbReference type="EMBL" id="JAEAOA010001402">
    <property type="protein sequence ID" value="KAK3576620.1"/>
    <property type="molecule type" value="Genomic_DNA"/>
</dbReference>
<dbReference type="CDD" id="cd00037">
    <property type="entry name" value="CLECT"/>
    <property type="match status" value="1"/>
</dbReference>
<keyword evidence="4" id="KW-1185">Reference proteome</keyword>